<keyword evidence="7" id="KW-1185">Reference proteome</keyword>
<dbReference type="Pfam" id="PF13535">
    <property type="entry name" value="ATP-grasp_4"/>
    <property type="match status" value="1"/>
</dbReference>
<dbReference type="Pfam" id="PF18603">
    <property type="entry name" value="LAL_C2"/>
    <property type="match status" value="1"/>
</dbReference>
<dbReference type="GO" id="GO:0046872">
    <property type="term" value="F:metal ion binding"/>
    <property type="evidence" value="ECO:0007669"/>
    <property type="project" value="InterPro"/>
</dbReference>
<dbReference type="STRING" id="2017.SAMN05444320_11275"/>
<evidence type="ECO:0000256" key="3">
    <source>
        <dbReference type="ARBA" id="ARBA00022840"/>
    </source>
</evidence>
<dbReference type="InterPro" id="IPR040570">
    <property type="entry name" value="LAL_C2"/>
</dbReference>
<dbReference type="GO" id="GO:0005524">
    <property type="term" value="F:ATP binding"/>
    <property type="evidence" value="ECO:0007669"/>
    <property type="project" value="UniProtKB-UniRule"/>
</dbReference>
<dbReference type="SUPFAM" id="SSF56059">
    <property type="entry name" value="Glutathione synthetase ATP-binding domain-like"/>
    <property type="match status" value="1"/>
</dbReference>
<feature type="domain" description="ATP-grasp" evidence="5">
    <location>
        <begin position="116"/>
        <end position="309"/>
    </location>
</feature>
<protein>
    <submittedName>
        <fullName evidence="6">Biotin carboxylase</fullName>
    </submittedName>
</protein>
<dbReference type="Gene3D" id="3.30.470.20">
    <property type="entry name" value="ATP-grasp fold, B domain"/>
    <property type="match status" value="1"/>
</dbReference>
<evidence type="ECO:0000256" key="4">
    <source>
        <dbReference type="PROSITE-ProRule" id="PRU00409"/>
    </source>
</evidence>
<proteinExistence type="predicted"/>
<sequence length="419" mass="44659">MTLVSLEALTFGLGRLVDAVRARDHRLRLLTCGRDVYRYELDRLAADPSAPLDVVDVDTFDTDAVRRALAEVPDLRGLISSTDTWSLVALDLLAELGLPGPAPAAVRLVRDKARLRDHLHRAGLSRGASHAFDPATTTAAELAPRVSYPAIVKDTAGTGSQNVWLLGGPEDLDDVLAAGRAARLRGALLVEPYFAGPLFSAETLTWDGETRLLGVSSRGLSAEPHFREESLSFPVAFPPERAAELADWITRVLAAVGFDDGFAHTEFVLTADGPEVVEINPRLGGALVGEAVSRSLELNIYDAFVDLALGRRPALMDAPLKPVRGVAQVLLYADRVGTFRGVDGLDRLPGHPGSPALLPTAAEGRRVEHLTDQRGSVGIVLAEGETAELALHNVLSAAGKLRVRVTGAEADTEGEPERG</sequence>
<keyword evidence="3 4" id="KW-0067">ATP-binding</keyword>
<evidence type="ECO:0000313" key="7">
    <source>
        <dbReference type="Proteomes" id="UP000184501"/>
    </source>
</evidence>
<dbReference type="PROSITE" id="PS50975">
    <property type="entry name" value="ATP_GRASP"/>
    <property type="match status" value="1"/>
</dbReference>
<dbReference type="Proteomes" id="UP000184501">
    <property type="component" value="Unassembled WGS sequence"/>
</dbReference>
<dbReference type="PANTHER" id="PTHR43585">
    <property type="entry name" value="FUMIPYRROLE BIOSYNTHESIS PROTEIN C"/>
    <property type="match status" value="1"/>
</dbReference>
<gene>
    <name evidence="6" type="ORF">SAMN05444320_11275</name>
</gene>
<evidence type="ECO:0000256" key="2">
    <source>
        <dbReference type="ARBA" id="ARBA00022741"/>
    </source>
</evidence>
<dbReference type="OrthoDB" id="24041at2"/>
<dbReference type="GO" id="GO:0016874">
    <property type="term" value="F:ligase activity"/>
    <property type="evidence" value="ECO:0007669"/>
    <property type="project" value="UniProtKB-KW"/>
</dbReference>
<name>A0A1M5LVA0_STRHI</name>
<accession>A0A1M5LVA0</accession>
<organism evidence="6 7">
    <name type="scientific">Streptoalloteichus hindustanus</name>
    <dbReference type="NCBI Taxonomy" id="2017"/>
    <lineage>
        <taxon>Bacteria</taxon>
        <taxon>Bacillati</taxon>
        <taxon>Actinomycetota</taxon>
        <taxon>Actinomycetes</taxon>
        <taxon>Pseudonocardiales</taxon>
        <taxon>Pseudonocardiaceae</taxon>
        <taxon>Streptoalloteichus</taxon>
    </lineage>
</organism>
<dbReference type="EMBL" id="FQVN01000012">
    <property type="protein sequence ID" value="SHG69034.1"/>
    <property type="molecule type" value="Genomic_DNA"/>
</dbReference>
<evidence type="ECO:0000313" key="6">
    <source>
        <dbReference type="EMBL" id="SHG69034.1"/>
    </source>
</evidence>
<dbReference type="InterPro" id="IPR052032">
    <property type="entry name" value="ATP-dep_AA_Ligase"/>
</dbReference>
<keyword evidence="1" id="KW-0436">Ligase</keyword>
<dbReference type="RefSeq" id="WP_073488886.1">
    <property type="nucleotide sequence ID" value="NZ_FQVN01000012.1"/>
</dbReference>
<keyword evidence="2 4" id="KW-0547">Nucleotide-binding</keyword>
<reference evidence="6 7" key="1">
    <citation type="submission" date="2016-11" db="EMBL/GenBank/DDBJ databases">
        <authorList>
            <person name="Jaros S."/>
            <person name="Januszkiewicz K."/>
            <person name="Wedrychowicz H."/>
        </authorList>
    </citation>
    <scope>NUCLEOTIDE SEQUENCE [LARGE SCALE GENOMIC DNA]</scope>
    <source>
        <strain evidence="6 7">DSM 44523</strain>
    </source>
</reference>
<dbReference type="AlphaFoldDB" id="A0A1M5LVA0"/>
<evidence type="ECO:0000259" key="5">
    <source>
        <dbReference type="PROSITE" id="PS50975"/>
    </source>
</evidence>
<evidence type="ECO:0000256" key="1">
    <source>
        <dbReference type="ARBA" id="ARBA00022598"/>
    </source>
</evidence>
<dbReference type="PANTHER" id="PTHR43585:SF2">
    <property type="entry name" value="ATP-GRASP ENZYME FSQD"/>
    <property type="match status" value="1"/>
</dbReference>
<dbReference type="InterPro" id="IPR011761">
    <property type="entry name" value="ATP-grasp"/>
</dbReference>